<evidence type="ECO:0000313" key="2">
    <source>
        <dbReference type="EMBL" id="CAL1598402.1"/>
    </source>
</evidence>
<keyword evidence="3" id="KW-1185">Reference proteome</keyword>
<evidence type="ECO:0000256" key="1">
    <source>
        <dbReference type="SAM" id="MobiDB-lite"/>
    </source>
</evidence>
<feature type="region of interest" description="Disordered" evidence="1">
    <location>
        <begin position="57"/>
        <end position="100"/>
    </location>
</feature>
<gene>
    <name evidence="2" type="ORF">KC01_LOCUS26789</name>
</gene>
<organism evidence="2 3">
    <name type="scientific">Knipowitschia caucasica</name>
    <name type="common">Caucasian dwarf goby</name>
    <name type="synonym">Pomatoschistus caucasicus</name>
    <dbReference type="NCBI Taxonomy" id="637954"/>
    <lineage>
        <taxon>Eukaryota</taxon>
        <taxon>Metazoa</taxon>
        <taxon>Chordata</taxon>
        <taxon>Craniata</taxon>
        <taxon>Vertebrata</taxon>
        <taxon>Euteleostomi</taxon>
        <taxon>Actinopterygii</taxon>
        <taxon>Neopterygii</taxon>
        <taxon>Teleostei</taxon>
        <taxon>Neoteleostei</taxon>
        <taxon>Acanthomorphata</taxon>
        <taxon>Gobiaria</taxon>
        <taxon>Gobiiformes</taxon>
        <taxon>Gobioidei</taxon>
        <taxon>Gobiidae</taxon>
        <taxon>Gobiinae</taxon>
        <taxon>Knipowitschia</taxon>
    </lineage>
</organism>
<accession>A0AAV2LDY0</accession>
<dbReference type="AlphaFoldDB" id="A0AAV2LDY0"/>
<dbReference type="EMBL" id="OZ035844">
    <property type="protein sequence ID" value="CAL1598402.1"/>
    <property type="molecule type" value="Genomic_DNA"/>
</dbReference>
<protein>
    <submittedName>
        <fullName evidence="2">Uncharacterized protein</fullName>
    </submittedName>
</protein>
<proteinExistence type="predicted"/>
<sequence>MFWPHREAAAAARVPGIRRSSRRFEANEGCGGVSLGLVQGYQTKADVCDSGQHAVTHCKPQPGQKHHTNTVPPPPISSWDRNRPRMTLRLPPEVSPLPPP</sequence>
<name>A0AAV2LDY0_KNICA</name>
<reference evidence="2 3" key="1">
    <citation type="submission" date="2024-04" db="EMBL/GenBank/DDBJ databases">
        <authorList>
            <person name="Waldvogel A.-M."/>
            <person name="Schoenle A."/>
        </authorList>
    </citation>
    <scope>NUCLEOTIDE SEQUENCE [LARGE SCALE GENOMIC DNA]</scope>
</reference>
<dbReference type="Proteomes" id="UP001497482">
    <property type="component" value="Chromosome 22"/>
</dbReference>
<evidence type="ECO:0000313" key="3">
    <source>
        <dbReference type="Proteomes" id="UP001497482"/>
    </source>
</evidence>